<protein>
    <submittedName>
        <fullName evidence="1">Uncharacterized protein</fullName>
    </submittedName>
</protein>
<dbReference type="Proteomes" id="UP000232003">
    <property type="component" value="Chromosome"/>
</dbReference>
<dbReference type="EMBL" id="CP024785">
    <property type="protein sequence ID" value="AUB35145.1"/>
    <property type="molecule type" value="Genomic_DNA"/>
</dbReference>
<organism evidence="1 2">
    <name type="scientific">Nostoc flagelliforme CCNUN1</name>
    <dbReference type="NCBI Taxonomy" id="2038116"/>
    <lineage>
        <taxon>Bacteria</taxon>
        <taxon>Bacillati</taxon>
        <taxon>Cyanobacteriota</taxon>
        <taxon>Cyanophyceae</taxon>
        <taxon>Nostocales</taxon>
        <taxon>Nostocaceae</taxon>
        <taxon>Nostoc</taxon>
    </lineage>
</organism>
<evidence type="ECO:0000313" key="1">
    <source>
        <dbReference type="EMBL" id="AUB35145.1"/>
    </source>
</evidence>
<proteinExistence type="predicted"/>
<evidence type="ECO:0000313" key="2">
    <source>
        <dbReference type="Proteomes" id="UP000232003"/>
    </source>
</evidence>
<keyword evidence="2" id="KW-1185">Reference proteome</keyword>
<name>A0A2K8SJY7_9NOSO</name>
<reference evidence="1 2" key="1">
    <citation type="submission" date="2017-11" db="EMBL/GenBank/DDBJ databases">
        <title>Complete genome of a free-living desiccation-tolerant cyanobacterium and its photosynthetic adaptation to extreme terrestrial habitat.</title>
        <authorList>
            <person name="Shang J."/>
        </authorList>
    </citation>
    <scope>NUCLEOTIDE SEQUENCE [LARGE SCALE GENOMIC DNA]</scope>
    <source>
        <strain evidence="1 2">CCNUN1</strain>
    </source>
</reference>
<gene>
    <name evidence="1" type="ORF">COO91_01010</name>
</gene>
<accession>A0A2K8SJY7</accession>
<sequence>MDMMVCGNCLLKSAVPRPDWRSWIGIIYGKTSCIVGGSLKRLKLAENLLWIGEVDAAMPAAGYAYALFVDKREKTGKEFLCIFEQASKSDYQLRLLSGGTDLLYWFWICGVCY</sequence>
<dbReference type="KEGG" id="nfl:COO91_01010"/>
<dbReference type="AlphaFoldDB" id="A0A2K8SJY7"/>